<sequence length="139" mass="15889">MDIGRLVSLASEGLLSDNEFLFKEYLKVLGILFKHSSISDRQNKPERVFEVNLLYLTHSKPVVQNAVEVILSQKKNLFVEGCGTILQNLCRGEKCFMGENSKITAGFVYQTLKNHPLHNGFDKGIRDRFMDIIKYILSH</sequence>
<name>A0A0C2I8P4_THEKT</name>
<reference evidence="1 2" key="1">
    <citation type="journal article" date="2014" name="Genome Biol. Evol.">
        <title>The genome of the myxosporean Thelohanellus kitauei shows adaptations to nutrient acquisition within its fish host.</title>
        <authorList>
            <person name="Yang Y."/>
            <person name="Xiong J."/>
            <person name="Zhou Z."/>
            <person name="Huo F."/>
            <person name="Miao W."/>
            <person name="Ran C."/>
            <person name="Liu Y."/>
            <person name="Zhang J."/>
            <person name="Feng J."/>
            <person name="Wang M."/>
            <person name="Wang M."/>
            <person name="Wang L."/>
            <person name="Yao B."/>
        </authorList>
    </citation>
    <scope>NUCLEOTIDE SEQUENCE [LARGE SCALE GENOMIC DNA]</scope>
    <source>
        <strain evidence="1">Wuqing</strain>
    </source>
</reference>
<dbReference type="Proteomes" id="UP000031668">
    <property type="component" value="Unassembled WGS sequence"/>
</dbReference>
<evidence type="ECO:0000313" key="1">
    <source>
        <dbReference type="EMBL" id="KII61578.1"/>
    </source>
</evidence>
<dbReference type="EMBL" id="JWZT01005319">
    <property type="protein sequence ID" value="KII61578.1"/>
    <property type="molecule type" value="Genomic_DNA"/>
</dbReference>
<comment type="caution">
    <text evidence="1">The sequence shown here is derived from an EMBL/GenBank/DDBJ whole genome shotgun (WGS) entry which is preliminary data.</text>
</comment>
<gene>
    <name evidence="1" type="ORF">RF11_07500</name>
</gene>
<organism evidence="1 2">
    <name type="scientific">Thelohanellus kitauei</name>
    <name type="common">Myxosporean</name>
    <dbReference type="NCBI Taxonomy" id="669202"/>
    <lineage>
        <taxon>Eukaryota</taxon>
        <taxon>Metazoa</taxon>
        <taxon>Cnidaria</taxon>
        <taxon>Myxozoa</taxon>
        <taxon>Myxosporea</taxon>
        <taxon>Bivalvulida</taxon>
        <taxon>Platysporina</taxon>
        <taxon>Myxobolidae</taxon>
        <taxon>Thelohanellus</taxon>
    </lineage>
</organism>
<evidence type="ECO:0000313" key="2">
    <source>
        <dbReference type="Proteomes" id="UP000031668"/>
    </source>
</evidence>
<dbReference type="AlphaFoldDB" id="A0A0C2I8P4"/>
<keyword evidence="2" id="KW-1185">Reference proteome</keyword>
<proteinExistence type="predicted"/>
<accession>A0A0C2I8P4</accession>
<protein>
    <submittedName>
        <fullName evidence="1">Uncharacterized protein</fullName>
    </submittedName>
</protein>